<keyword evidence="2" id="KW-1185">Reference proteome</keyword>
<dbReference type="EMBL" id="JASBWV010000047">
    <property type="protein sequence ID" value="KAJ9115180.1"/>
    <property type="molecule type" value="Genomic_DNA"/>
</dbReference>
<dbReference type="Proteomes" id="UP001234202">
    <property type="component" value="Unassembled WGS sequence"/>
</dbReference>
<proteinExistence type="predicted"/>
<comment type="caution">
    <text evidence="1">The sequence shown here is derived from an EMBL/GenBank/DDBJ whole genome shotgun (WGS) entry which is preliminary data.</text>
</comment>
<protein>
    <submittedName>
        <fullName evidence="1">Uncharacterized protein</fullName>
    </submittedName>
</protein>
<sequence>MFATSLVEVLTLRPNSATEQTETEPSADLAQTFSLGSRDGNDSDGSCCGCTGAFRSFVSDCAQEVATATTDAYHAVTKKVDRNREEAIARGQYRRLPVTRGGDGHRRDGGMVNERDQRDIELTEIVPRQKAYGDDEVDAPSRAGEVNVPGDEDSQSEDERGAKKDRPEDKRHP</sequence>
<accession>A0ACC2WTU1</accession>
<name>A0ACC2WTU1_9TREE</name>
<evidence type="ECO:0000313" key="2">
    <source>
        <dbReference type="Proteomes" id="UP001234202"/>
    </source>
</evidence>
<evidence type="ECO:0000313" key="1">
    <source>
        <dbReference type="EMBL" id="KAJ9115180.1"/>
    </source>
</evidence>
<reference evidence="1" key="1">
    <citation type="submission" date="2023-04" db="EMBL/GenBank/DDBJ databases">
        <title>Draft Genome sequencing of Naganishia species isolated from polar environments using Oxford Nanopore Technology.</title>
        <authorList>
            <person name="Leo P."/>
            <person name="Venkateswaran K."/>
        </authorList>
    </citation>
    <scope>NUCLEOTIDE SEQUENCE</scope>
    <source>
        <strain evidence="1">DBVPG 5303</strain>
    </source>
</reference>
<gene>
    <name evidence="1" type="ORF">QFC24_007053</name>
</gene>
<organism evidence="1 2">
    <name type="scientific">Naganishia onofrii</name>
    <dbReference type="NCBI Taxonomy" id="1851511"/>
    <lineage>
        <taxon>Eukaryota</taxon>
        <taxon>Fungi</taxon>
        <taxon>Dikarya</taxon>
        <taxon>Basidiomycota</taxon>
        <taxon>Agaricomycotina</taxon>
        <taxon>Tremellomycetes</taxon>
        <taxon>Filobasidiales</taxon>
        <taxon>Filobasidiaceae</taxon>
        <taxon>Naganishia</taxon>
    </lineage>
</organism>